<feature type="non-terminal residue" evidence="1">
    <location>
        <position position="1"/>
    </location>
</feature>
<keyword evidence="2" id="KW-1185">Reference proteome</keyword>
<dbReference type="EMBL" id="KZ302115">
    <property type="protein sequence ID" value="PFH47371.1"/>
    <property type="molecule type" value="Genomic_DNA"/>
</dbReference>
<dbReference type="AlphaFoldDB" id="A0A2A9NGJ4"/>
<sequence>DTEGQAIAGRWRALVYIHGRTQKEDQKIHEDTMTWLCTVLTDILTCVGWSLKGPDATIPVQYREKLGDIVKLALEIQSSITKGVTSTDLEPIYVPDDTPFDSTQMENAFPDGGKEDSGDKNRLLCTIEMGLAYKTALRSDKHQVRDDSGTILKPKVVLASTFAITPQ</sequence>
<evidence type="ECO:0000313" key="2">
    <source>
        <dbReference type="Proteomes" id="UP000242287"/>
    </source>
</evidence>
<protein>
    <submittedName>
        <fullName evidence="1">Uncharacterized protein</fullName>
    </submittedName>
</protein>
<gene>
    <name evidence="1" type="ORF">AMATHDRAFT_152218</name>
</gene>
<dbReference type="OrthoDB" id="3147752at2759"/>
<dbReference type="Proteomes" id="UP000242287">
    <property type="component" value="Unassembled WGS sequence"/>
</dbReference>
<name>A0A2A9NGJ4_9AGAR</name>
<reference evidence="1 2" key="1">
    <citation type="submission" date="2014-02" db="EMBL/GenBank/DDBJ databases">
        <title>Transposable element dynamics among asymbiotic and ectomycorrhizal Amanita fungi.</title>
        <authorList>
            <consortium name="DOE Joint Genome Institute"/>
            <person name="Hess J."/>
            <person name="Skrede I."/>
            <person name="Wolfe B."/>
            <person name="LaButti K."/>
            <person name="Ohm R.A."/>
            <person name="Grigoriev I.V."/>
            <person name="Pringle A."/>
        </authorList>
    </citation>
    <scope>NUCLEOTIDE SEQUENCE [LARGE SCALE GENOMIC DNA]</scope>
    <source>
        <strain evidence="1 2">SKay4041</strain>
    </source>
</reference>
<accession>A0A2A9NGJ4</accession>
<proteinExistence type="predicted"/>
<organism evidence="1 2">
    <name type="scientific">Amanita thiersii Skay4041</name>
    <dbReference type="NCBI Taxonomy" id="703135"/>
    <lineage>
        <taxon>Eukaryota</taxon>
        <taxon>Fungi</taxon>
        <taxon>Dikarya</taxon>
        <taxon>Basidiomycota</taxon>
        <taxon>Agaricomycotina</taxon>
        <taxon>Agaricomycetes</taxon>
        <taxon>Agaricomycetidae</taxon>
        <taxon>Agaricales</taxon>
        <taxon>Pluteineae</taxon>
        <taxon>Amanitaceae</taxon>
        <taxon>Amanita</taxon>
    </lineage>
</organism>
<evidence type="ECO:0000313" key="1">
    <source>
        <dbReference type="EMBL" id="PFH47371.1"/>
    </source>
</evidence>